<dbReference type="Proteomes" id="UP000499080">
    <property type="component" value="Unassembled WGS sequence"/>
</dbReference>
<comment type="caution">
    <text evidence="1">The sequence shown here is derived from an EMBL/GenBank/DDBJ whole genome shotgun (WGS) entry which is preliminary data.</text>
</comment>
<dbReference type="AlphaFoldDB" id="A0A4Y2KRD4"/>
<evidence type="ECO:0000313" key="2">
    <source>
        <dbReference type="Proteomes" id="UP000499080"/>
    </source>
</evidence>
<evidence type="ECO:0000313" key="1">
    <source>
        <dbReference type="EMBL" id="GBN05154.1"/>
    </source>
</evidence>
<keyword evidence="2" id="KW-1185">Reference proteome</keyword>
<dbReference type="OrthoDB" id="8197165at2759"/>
<proteinExistence type="predicted"/>
<sequence>MYLSHRICTEKLRLSTNATFEVIMKWGCDGSEKTRYKQKFSEEIFSDENLFSICVVPRQIHSNTDDSKSVIWENTVPSSTKYCRPIKFIFAKESTDLITAEVEKIKHQIKELEPTKIFFDDLEISATPPLMFCMVDGKFCNAVSSCSSTQTCYLCRAKPNEMNNLRVISKKEARKEFLPFGISPLHSWIRLMECVLHISYRLEIKTWQARGAEKKEKVSQKKKDVQRL</sequence>
<gene>
    <name evidence="1" type="ORF">AVEN_182360_1</name>
</gene>
<dbReference type="EMBL" id="BGPR01004946">
    <property type="protein sequence ID" value="GBN05154.1"/>
    <property type="molecule type" value="Genomic_DNA"/>
</dbReference>
<name>A0A4Y2KRD4_ARAVE</name>
<accession>A0A4Y2KRD4</accession>
<protein>
    <submittedName>
        <fullName evidence="1">Uncharacterized protein</fullName>
    </submittedName>
</protein>
<organism evidence="1 2">
    <name type="scientific">Araneus ventricosus</name>
    <name type="common">Orbweaver spider</name>
    <name type="synonym">Epeira ventricosa</name>
    <dbReference type="NCBI Taxonomy" id="182803"/>
    <lineage>
        <taxon>Eukaryota</taxon>
        <taxon>Metazoa</taxon>
        <taxon>Ecdysozoa</taxon>
        <taxon>Arthropoda</taxon>
        <taxon>Chelicerata</taxon>
        <taxon>Arachnida</taxon>
        <taxon>Araneae</taxon>
        <taxon>Araneomorphae</taxon>
        <taxon>Entelegynae</taxon>
        <taxon>Araneoidea</taxon>
        <taxon>Araneidae</taxon>
        <taxon>Araneus</taxon>
    </lineage>
</organism>
<reference evidence="1 2" key="1">
    <citation type="journal article" date="2019" name="Sci. Rep.">
        <title>Orb-weaving spider Araneus ventricosus genome elucidates the spidroin gene catalogue.</title>
        <authorList>
            <person name="Kono N."/>
            <person name="Nakamura H."/>
            <person name="Ohtoshi R."/>
            <person name="Moran D.A.P."/>
            <person name="Shinohara A."/>
            <person name="Yoshida Y."/>
            <person name="Fujiwara M."/>
            <person name="Mori M."/>
            <person name="Tomita M."/>
            <person name="Arakawa K."/>
        </authorList>
    </citation>
    <scope>NUCLEOTIDE SEQUENCE [LARGE SCALE GENOMIC DNA]</scope>
</reference>